<dbReference type="FunFam" id="3.30.70.100:FF:000001">
    <property type="entry name" value="ATPase copper transporting beta"/>
    <property type="match status" value="1"/>
</dbReference>
<dbReference type="NCBIfam" id="TIGR01525">
    <property type="entry name" value="ATPase-IB_hvy"/>
    <property type="match status" value="1"/>
</dbReference>
<keyword evidence="4 10" id="KW-0479">Metal-binding</keyword>
<evidence type="ECO:0000256" key="5">
    <source>
        <dbReference type="ARBA" id="ARBA00022741"/>
    </source>
</evidence>
<comment type="caution">
    <text evidence="13">The sequence shown here is derived from an EMBL/GenBank/DDBJ whole genome shotgun (WGS) entry which is preliminary data.</text>
</comment>
<keyword evidence="5 10" id="KW-0547">Nucleotide-binding</keyword>
<dbReference type="PROSITE" id="PS00154">
    <property type="entry name" value="ATPASE_E1_E2"/>
    <property type="match status" value="1"/>
</dbReference>
<organism evidence="13 14">
    <name type="scientific">Trichoderma asperellum</name>
    <name type="common">Filamentous fungus</name>
    <dbReference type="NCBI Taxonomy" id="101201"/>
    <lineage>
        <taxon>Eukaryota</taxon>
        <taxon>Fungi</taxon>
        <taxon>Dikarya</taxon>
        <taxon>Ascomycota</taxon>
        <taxon>Pezizomycotina</taxon>
        <taxon>Sordariomycetes</taxon>
        <taxon>Hypocreomycetidae</taxon>
        <taxon>Hypocreales</taxon>
        <taxon>Hypocreaceae</taxon>
        <taxon>Trichoderma</taxon>
    </lineage>
</organism>
<dbReference type="GO" id="GO:0005507">
    <property type="term" value="F:copper ion binding"/>
    <property type="evidence" value="ECO:0007669"/>
    <property type="project" value="TreeGrafter"/>
</dbReference>
<dbReference type="InterPro" id="IPR017969">
    <property type="entry name" value="Heavy-metal-associated_CS"/>
</dbReference>
<dbReference type="SFLD" id="SFLDF00027">
    <property type="entry name" value="p-type_atpase"/>
    <property type="match status" value="1"/>
</dbReference>
<dbReference type="EMBL" id="BLZH01000004">
    <property type="protein sequence ID" value="GFP54721.1"/>
    <property type="molecule type" value="Genomic_DNA"/>
</dbReference>
<feature type="transmembrane region" description="Helical" evidence="10">
    <location>
        <begin position="452"/>
        <end position="473"/>
    </location>
</feature>
<dbReference type="SUPFAM" id="SSF81653">
    <property type="entry name" value="Calcium ATPase, transduction domain A"/>
    <property type="match status" value="1"/>
</dbReference>
<dbReference type="FunFam" id="2.70.150.10:FF:000068">
    <property type="entry name" value="Copper resistance-associated P-type ATPase"/>
    <property type="match status" value="1"/>
</dbReference>
<sequence length="1483" mass="161497">MASSNTVTTAYLLGNLHCPSCVTLIKTLLQEEFGDKVVWVSPNLVTSIVTVEHVDHSPDFVRAIGMTLSNVGFEICGVDTTATGAEELNDNSRGDMADSGGLFESWSSLWAQKQPAPVPETIKAAHLENCEACKEHRSHDEEDGSSSVDHKLKSSFSSNSLRKEPVIDTVPLDGVVTGDGTQPPIWRATVSIGGMTCAACVTTITDELQKLSWVLKVAVNLVGNSATIDFVGADRERDLVEAIEDIGYDAALDAVVNLNEKKPSSDEREVEIRVSGIFCPRCPQRINQTLRSFGAHGVQVLALPSMEHPILKLRYIPNSPQFTIRHIIRSIEATDPSLRAKIYHPPTLEERSRAIRAKHTRQLFYREMLTLVLAIPTFVLGIVYMSLVPDSNSTKHFLMKPWVSGLSRVEIILCLLATPVYFFAADVFHVRAIKELRTLWRPSSRTPFLQRFYKFGSMNMLMSLGTSIAYWSSIGQMIAAGAEGDADIPEDRFYFDSVVFLTLFLLAGRLIEAYSKSKAGNAVEALAKLRPTTALLVEQDKLKGQVTTTIDMDQLEHGDIIRVPHGSSPPVDGIILDGETTFDESSLTGESRPIKKGEGDEVFAGTVNKGSAVVVKVTGTSGKSMLDQIVEVVREGQAKRAPMEQIADLLTSYFVPVVTLVAIITWAVWMALCFTHQVSSDELNSSGGSTSFAFQFAIAVFVVACPCGLGLAAPTAIFVGGGLAAKYGILVKGGGEAFEKASKVGCVVFDKTGTLTVGGEPQITDSALFPDGSSDGIDERILLSAVKATEENSSHPIAKAIVAFCKTGAEQIELEQIEELPGKGIKASCKNQSFDIAVGNEGLMRDLSASLSDHVQSMLNTWKTEAKSVALVATKLRDGGEWAVSAAFSISDPIREETLPVLEALQKSGVEVWMLSGDNVTTAQAVAQRVGIPPTNVLAEVLPSEKAAKISYLQASMQNSGRRAMVAMVGDGINDSPALTTADVGIAIGSGSDVAISSADFVLATSNLHSVLTLLDLSRVVFRRIKLNFGWAAVYNVCAIPIAAGCLYAVTTSSGSHVKLDPVWASLAMALSSISVVLSSLSMRTKIPCRRIVKLHWPGWGCLFTRKAILEIPGLQGPVKVNAQLGLKLGPKRVLSFCSIICKFPIYAEYEPMSRDYVLYINGSFSEAAEKCVTWDSVDEDTFIRFWQYAYIGKYTVDLSITGLKSEPQAAQEAEERTAQEAIEAATIAREEKEIVQLVVKRDNTLRGISSKDERRLIELQARAAKRAAREAERRAEIAEEEEEIAELLRMRDRRPPLAVEDGERLIHLLEKQVARKTEEQAAGEVEDETPSGELSSREVQWNTFKRQGASASSGASSSTGFVKGPPARRNQAHEDYTGTFLSHARLYVFAECYGIAGLMELSLNELHGALVAFTLYEERINDVVVLVRYCYDNLVPDALREMITLYAVCKIEKLWASEEFQVLVEAHGELSRSLIGHMVEAL</sequence>
<evidence type="ECO:0000256" key="2">
    <source>
        <dbReference type="ARBA" id="ARBA00006024"/>
    </source>
</evidence>
<dbReference type="CDD" id="cd00371">
    <property type="entry name" value="HMA"/>
    <property type="match status" value="1"/>
</dbReference>
<evidence type="ECO:0000256" key="4">
    <source>
        <dbReference type="ARBA" id="ARBA00022723"/>
    </source>
</evidence>
<dbReference type="Proteomes" id="UP000517252">
    <property type="component" value="Unassembled WGS sequence"/>
</dbReference>
<evidence type="ECO:0000256" key="9">
    <source>
        <dbReference type="ARBA" id="ARBA00023136"/>
    </source>
</evidence>
<feature type="transmembrane region" description="Helical" evidence="10">
    <location>
        <begin position="1029"/>
        <end position="1051"/>
    </location>
</feature>
<comment type="similarity">
    <text evidence="2 10">Belongs to the cation transport ATPase (P-type) (TC 3.A.3) family. Type IB subfamily.</text>
</comment>
<dbReference type="SFLD" id="SFLDG00002">
    <property type="entry name" value="C1.7:_P-type_atpase_like"/>
    <property type="match status" value="1"/>
</dbReference>
<reference evidence="13 14" key="1">
    <citation type="submission" date="2020-07" db="EMBL/GenBank/DDBJ databases">
        <title>Trichoderma asperellum IC-1 whole genome shotgun sequence.</title>
        <authorList>
            <person name="Kanamasa S."/>
            <person name="Takahashi H."/>
        </authorList>
    </citation>
    <scope>NUCLEOTIDE SEQUENCE [LARGE SCALE GENOMIC DNA]</scope>
    <source>
        <strain evidence="13 14">IC-1</strain>
    </source>
</reference>
<dbReference type="CDD" id="cd02094">
    <property type="entry name" value="P-type_ATPase_Cu-like"/>
    <property type="match status" value="1"/>
</dbReference>
<dbReference type="GO" id="GO:0005524">
    <property type="term" value="F:ATP binding"/>
    <property type="evidence" value="ECO:0007669"/>
    <property type="project" value="UniProtKB-UniRule"/>
</dbReference>
<dbReference type="Gene3D" id="3.30.70.100">
    <property type="match status" value="1"/>
</dbReference>
<dbReference type="InterPro" id="IPR023299">
    <property type="entry name" value="ATPase_P-typ_cyto_dom_N"/>
</dbReference>
<evidence type="ECO:0000256" key="1">
    <source>
        <dbReference type="ARBA" id="ARBA00004141"/>
    </source>
</evidence>
<dbReference type="InterPro" id="IPR023214">
    <property type="entry name" value="HAD_sf"/>
</dbReference>
<dbReference type="InterPro" id="IPR059000">
    <property type="entry name" value="ATPase_P-type_domA"/>
</dbReference>
<dbReference type="PRINTS" id="PR00943">
    <property type="entry name" value="CUATPASE"/>
</dbReference>
<evidence type="ECO:0000256" key="7">
    <source>
        <dbReference type="ARBA" id="ARBA00022967"/>
    </source>
</evidence>
<proteinExistence type="inferred from homology"/>
<dbReference type="GO" id="GO:0016020">
    <property type="term" value="C:membrane"/>
    <property type="evidence" value="ECO:0007669"/>
    <property type="project" value="UniProtKB-SubCell"/>
</dbReference>
<dbReference type="InterPro" id="IPR036412">
    <property type="entry name" value="HAD-like_sf"/>
</dbReference>
<dbReference type="Pfam" id="PF00702">
    <property type="entry name" value="Hydrolase"/>
    <property type="match status" value="1"/>
</dbReference>
<evidence type="ECO:0000259" key="12">
    <source>
        <dbReference type="PROSITE" id="PS50846"/>
    </source>
</evidence>
<dbReference type="NCBIfam" id="TIGR01494">
    <property type="entry name" value="ATPase_P-type"/>
    <property type="match status" value="1"/>
</dbReference>
<evidence type="ECO:0000256" key="6">
    <source>
        <dbReference type="ARBA" id="ARBA00022840"/>
    </source>
</evidence>
<dbReference type="SUPFAM" id="SSF55008">
    <property type="entry name" value="HMA, heavy metal-associated domain"/>
    <property type="match status" value="2"/>
</dbReference>
<dbReference type="SUPFAM" id="SSF56784">
    <property type="entry name" value="HAD-like"/>
    <property type="match status" value="1"/>
</dbReference>
<dbReference type="Gene3D" id="2.70.150.10">
    <property type="entry name" value="Calcium-transporting ATPase, cytoplasmic transduction domain A"/>
    <property type="match status" value="1"/>
</dbReference>
<evidence type="ECO:0000256" key="3">
    <source>
        <dbReference type="ARBA" id="ARBA00022692"/>
    </source>
</evidence>
<evidence type="ECO:0000313" key="13">
    <source>
        <dbReference type="EMBL" id="GFP54721.1"/>
    </source>
</evidence>
<dbReference type="GO" id="GO:0055070">
    <property type="term" value="P:copper ion homeostasis"/>
    <property type="evidence" value="ECO:0007669"/>
    <property type="project" value="TreeGrafter"/>
</dbReference>
<dbReference type="InterPro" id="IPR036163">
    <property type="entry name" value="HMA_dom_sf"/>
</dbReference>
<feature type="transmembrane region" description="Helical" evidence="10">
    <location>
        <begin position="409"/>
        <end position="431"/>
    </location>
</feature>
<keyword evidence="9 10" id="KW-0472">Membrane</keyword>
<feature type="transmembrane region" description="Helical" evidence="10">
    <location>
        <begin position="368"/>
        <end position="389"/>
    </location>
</feature>
<dbReference type="GO" id="GO:0043682">
    <property type="term" value="F:P-type divalent copper transporter activity"/>
    <property type="evidence" value="ECO:0007669"/>
    <property type="project" value="TreeGrafter"/>
</dbReference>
<feature type="compositionally biased region" description="Low complexity" evidence="11">
    <location>
        <begin position="1349"/>
        <end position="1359"/>
    </location>
</feature>
<comment type="subcellular location">
    <subcellularLocation>
        <location evidence="1">Membrane</location>
        <topology evidence="1">Multi-pass membrane protein</topology>
    </subcellularLocation>
</comment>
<protein>
    <submittedName>
        <fullName evidence="13">Probable copper-transporting ATPase HMA5</fullName>
    </submittedName>
</protein>
<name>A0A6V8QQA7_TRIAP</name>
<dbReference type="OrthoDB" id="432719at2759"/>
<dbReference type="InterPro" id="IPR006121">
    <property type="entry name" value="HMA_dom"/>
</dbReference>
<dbReference type="PRINTS" id="PR00119">
    <property type="entry name" value="CATATPASE"/>
</dbReference>
<feature type="region of interest" description="Disordered" evidence="11">
    <location>
        <begin position="1348"/>
        <end position="1371"/>
    </location>
</feature>
<keyword evidence="3 10" id="KW-0812">Transmembrane</keyword>
<keyword evidence="8 10" id="KW-1133">Transmembrane helix</keyword>
<dbReference type="Pfam" id="PF00122">
    <property type="entry name" value="E1-E2_ATPase"/>
    <property type="match status" value="1"/>
</dbReference>
<keyword evidence="7" id="KW-1278">Translocase</keyword>
<dbReference type="PANTHER" id="PTHR43520:SF32">
    <property type="entry name" value="COPPER RESISTANCE P-TYPE ATPASE (EUROFUNG)"/>
    <property type="match status" value="1"/>
</dbReference>
<feature type="transmembrane region" description="Helical" evidence="10">
    <location>
        <begin position="649"/>
        <end position="672"/>
    </location>
</feature>
<feature type="domain" description="HMA" evidence="12">
    <location>
        <begin position="186"/>
        <end position="251"/>
    </location>
</feature>
<feature type="transmembrane region" description="Helical" evidence="10">
    <location>
        <begin position="1063"/>
        <end position="1081"/>
    </location>
</feature>
<dbReference type="InterPro" id="IPR018303">
    <property type="entry name" value="ATPase_P-typ_P_site"/>
</dbReference>
<dbReference type="InterPro" id="IPR001757">
    <property type="entry name" value="P_typ_ATPase"/>
</dbReference>
<dbReference type="GO" id="GO:0016887">
    <property type="term" value="F:ATP hydrolysis activity"/>
    <property type="evidence" value="ECO:0007669"/>
    <property type="project" value="InterPro"/>
</dbReference>
<dbReference type="PROSITE" id="PS01047">
    <property type="entry name" value="HMA_1"/>
    <property type="match status" value="1"/>
</dbReference>
<dbReference type="SUPFAM" id="SSF81665">
    <property type="entry name" value="Calcium ATPase, transmembrane domain M"/>
    <property type="match status" value="1"/>
</dbReference>
<evidence type="ECO:0000256" key="10">
    <source>
        <dbReference type="RuleBase" id="RU362081"/>
    </source>
</evidence>
<evidence type="ECO:0000256" key="8">
    <source>
        <dbReference type="ARBA" id="ARBA00022989"/>
    </source>
</evidence>
<accession>A0A6V8QQA7</accession>
<gene>
    <name evidence="13" type="ORF">TASIC1_0004034500</name>
</gene>
<evidence type="ECO:0000313" key="14">
    <source>
        <dbReference type="Proteomes" id="UP000517252"/>
    </source>
</evidence>
<feature type="transmembrane region" description="Helical" evidence="10">
    <location>
        <begin position="493"/>
        <end position="511"/>
    </location>
</feature>
<feature type="transmembrane region" description="Helical" evidence="10">
    <location>
        <begin position="692"/>
        <end position="719"/>
    </location>
</feature>
<dbReference type="Gene3D" id="3.40.50.1000">
    <property type="entry name" value="HAD superfamily/HAD-like"/>
    <property type="match status" value="1"/>
</dbReference>
<feature type="region of interest" description="Disordered" evidence="11">
    <location>
        <begin position="1318"/>
        <end position="1337"/>
    </location>
</feature>
<dbReference type="SFLD" id="SFLDS00003">
    <property type="entry name" value="Haloacid_Dehalogenase"/>
    <property type="match status" value="1"/>
</dbReference>
<dbReference type="Pfam" id="PF00403">
    <property type="entry name" value="HMA"/>
    <property type="match status" value="1"/>
</dbReference>
<dbReference type="InterPro" id="IPR023298">
    <property type="entry name" value="ATPase_P-typ_TM_dom_sf"/>
</dbReference>
<keyword evidence="6 10" id="KW-0067">ATP-binding</keyword>
<evidence type="ECO:0000256" key="11">
    <source>
        <dbReference type="SAM" id="MobiDB-lite"/>
    </source>
</evidence>
<dbReference type="InterPro" id="IPR027256">
    <property type="entry name" value="P-typ_ATPase_IB"/>
</dbReference>
<dbReference type="Gene3D" id="3.40.1110.10">
    <property type="entry name" value="Calcium-transporting ATPase, cytoplasmic domain N"/>
    <property type="match status" value="1"/>
</dbReference>
<dbReference type="InterPro" id="IPR044492">
    <property type="entry name" value="P_typ_ATPase_HD_dom"/>
</dbReference>
<dbReference type="InterPro" id="IPR008250">
    <property type="entry name" value="ATPase_P-typ_transduc_dom_A_sf"/>
</dbReference>
<dbReference type="PANTHER" id="PTHR43520">
    <property type="entry name" value="ATP7, ISOFORM B"/>
    <property type="match status" value="1"/>
</dbReference>
<dbReference type="PROSITE" id="PS50846">
    <property type="entry name" value="HMA_2"/>
    <property type="match status" value="1"/>
</dbReference>